<dbReference type="Gene3D" id="6.10.250.600">
    <property type="match status" value="1"/>
</dbReference>
<dbReference type="GO" id="GO:0003995">
    <property type="term" value="F:acyl-CoA dehydrogenase activity"/>
    <property type="evidence" value="ECO:0007669"/>
    <property type="project" value="InterPro"/>
</dbReference>
<keyword evidence="4 5" id="KW-0274">FAD</keyword>
<evidence type="ECO:0000259" key="9">
    <source>
        <dbReference type="Pfam" id="PF22217"/>
    </source>
</evidence>
<dbReference type="STRING" id="48709.A0A1D2MY67"/>
<evidence type="ECO:0000313" key="10">
    <source>
        <dbReference type="EMBL" id="ODM97997.1"/>
    </source>
</evidence>
<evidence type="ECO:0000256" key="4">
    <source>
        <dbReference type="ARBA" id="ARBA00022827"/>
    </source>
</evidence>
<feature type="domain" description="Acyl-CoA dehydrogenase/oxidase C-terminal" evidence="6">
    <location>
        <begin position="301"/>
        <end position="443"/>
    </location>
</feature>
<accession>A0A1D2MY67</accession>
<dbReference type="SUPFAM" id="SSF56645">
    <property type="entry name" value="Acyl-CoA dehydrogenase NM domain-like"/>
    <property type="match status" value="1"/>
</dbReference>
<evidence type="ECO:0000259" key="7">
    <source>
        <dbReference type="Pfam" id="PF02770"/>
    </source>
</evidence>
<feature type="domain" description="Acyl-CoA oxidase/dehydrogenase middle" evidence="7">
    <location>
        <begin position="186"/>
        <end position="290"/>
    </location>
</feature>
<dbReference type="InterPro" id="IPR041504">
    <property type="entry name" value="AidB_N"/>
</dbReference>
<evidence type="ECO:0000256" key="3">
    <source>
        <dbReference type="ARBA" id="ARBA00022630"/>
    </source>
</evidence>
<dbReference type="Pfam" id="PF00441">
    <property type="entry name" value="Acyl-CoA_dh_1"/>
    <property type="match status" value="1"/>
</dbReference>
<gene>
    <name evidence="10" type="ORF">Ocin01_08696</name>
</gene>
<dbReference type="SUPFAM" id="SSF47203">
    <property type="entry name" value="Acyl-CoA dehydrogenase C-terminal domain-like"/>
    <property type="match status" value="1"/>
</dbReference>
<sequence length="615" mass="67902">MSNQMRKIPFRHPEIGTFFQAQPKLENPYLGDGLLQRLLRRLVPDDEAYNEMHHDLAKFGERICKEIDPLGEECEKSPPQLVQYDPWGNRIDDIVTCGAWKRMKDISAEEKLIALGYKSAHGPMVGRLHQFAKLFMFSPASGLYSCPLAMTDGAAKSIKVLNCDSLKYAYDNLTSADPSQFWTSGQWMTERRGGSDVGTGTETVAIPTDEEGKFRLHGYKWFSSATDSDMALTLARIADSDGVVKPGSSGLSMFFLKTRKPNGTLNNIQVMKLKNKLGTRQLPTGELLLDGAEAELVSSQGRGVASISQMLTITRIHNGAASTAYMRRITSLARDYSKRRVCFGVPISKYPLHVDTLATLELNTRACTSLLFEVVRLLGSTEEGSHEVEDQLLLRLLSPIMKLYTGKLCVPTVSEGIECIGGQGYIEDTGIPKILRDAQASRFPSRILLESLKSNKLMENDRNRGAVTPIWEGTTNILSLDVLRAIGKSKGDVLKVWENSLSRRLTNSVTSKPELARVAGTISSELTQLSTVLQQQMVHERSARLLAFSLAEITIGMLLTEQAAGATASKSDIIAATRWASQIPSIRERFGALEHEKIAEEASSELVFDCYSGLE</sequence>
<dbReference type="Pfam" id="PF18158">
    <property type="entry name" value="AidB_N"/>
    <property type="match status" value="1"/>
</dbReference>
<dbReference type="InterPro" id="IPR009100">
    <property type="entry name" value="AcylCoA_DH/oxidase_NM_dom_sf"/>
</dbReference>
<dbReference type="InterPro" id="IPR052904">
    <property type="entry name" value="Acyl-CoA_dehydrogenase-like"/>
</dbReference>
<feature type="domain" description="Acyl-CoA dehydrogenase 11-like C-terminal" evidence="9">
    <location>
        <begin position="493"/>
        <end position="608"/>
    </location>
</feature>
<dbReference type="InterPro" id="IPR006091">
    <property type="entry name" value="Acyl-CoA_Oxase/DH_mid-dom"/>
</dbReference>
<dbReference type="Gene3D" id="1.20.140.10">
    <property type="entry name" value="Butyryl-CoA Dehydrogenase, subunit A, domain 3"/>
    <property type="match status" value="1"/>
</dbReference>
<dbReference type="InterPro" id="IPR036250">
    <property type="entry name" value="AcylCo_DH-like_C"/>
</dbReference>
<dbReference type="AlphaFoldDB" id="A0A1D2MY67"/>
<evidence type="ECO:0000259" key="8">
    <source>
        <dbReference type="Pfam" id="PF18158"/>
    </source>
</evidence>
<protein>
    <submittedName>
        <fullName evidence="10">Putative acyl-CoA dehydrogenase AidB</fullName>
    </submittedName>
</protein>
<evidence type="ECO:0000313" key="11">
    <source>
        <dbReference type="Proteomes" id="UP000094527"/>
    </source>
</evidence>
<dbReference type="InterPro" id="IPR053998">
    <property type="entry name" value="ACDH-11_C"/>
</dbReference>
<keyword evidence="11" id="KW-1185">Reference proteome</keyword>
<comment type="cofactor">
    <cofactor evidence="1 5">
        <name>FAD</name>
        <dbReference type="ChEBI" id="CHEBI:57692"/>
    </cofactor>
</comment>
<dbReference type="EMBL" id="LJIJ01000391">
    <property type="protein sequence ID" value="ODM97997.1"/>
    <property type="molecule type" value="Genomic_DNA"/>
</dbReference>
<evidence type="ECO:0000256" key="5">
    <source>
        <dbReference type="RuleBase" id="RU362125"/>
    </source>
</evidence>
<comment type="caution">
    <text evidence="10">The sequence shown here is derived from an EMBL/GenBank/DDBJ whole genome shotgun (WGS) entry which is preliminary data.</text>
</comment>
<evidence type="ECO:0000259" key="6">
    <source>
        <dbReference type="Pfam" id="PF00441"/>
    </source>
</evidence>
<dbReference type="PANTHER" id="PTHR42707">
    <property type="entry name" value="ACYL-COA DEHYDROGENASE"/>
    <property type="match status" value="1"/>
</dbReference>
<dbReference type="PROSITE" id="PS00073">
    <property type="entry name" value="ACYL_COA_DH_2"/>
    <property type="match status" value="1"/>
</dbReference>
<keyword evidence="5" id="KW-0560">Oxidoreductase</keyword>
<dbReference type="OrthoDB" id="7774055at2759"/>
<proteinExistence type="inferred from homology"/>
<evidence type="ECO:0000256" key="2">
    <source>
        <dbReference type="ARBA" id="ARBA00009347"/>
    </source>
</evidence>
<dbReference type="Gene3D" id="2.40.110.20">
    <property type="match status" value="1"/>
</dbReference>
<dbReference type="Pfam" id="PF22217">
    <property type="entry name" value="ACDH-11_C"/>
    <property type="match status" value="1"/>
</dbReference>
<dbReference type="InterPro" id="IPR009075">
    <property type="entry name" value="AcylCo_DH/oxidase_C"/>
</dbReference>
<dbReference type="Pfam" id="PF02770">
    <property type="entry name" value="Acyl-CoA_dh_M"/>
    <property type="match status" value="1"/>
</dbReference>
<evidence type="ECO:0000256" key="1">
    <source>
        <dbReference type="ARBA" id="ARBA00001974"/>
    </source>
</evidence>
<keyword evidence="3 5" id="KW-0285">Flavoprotein</keyword>
<name>A0A1D2MY67_ORCCI</name>
<reference evidence="10 11" key="1">
    <citation type="journal article" date="2016" name="Genome Biol. Evol.">
        <title>Gene Family Evolution Reflects Adaptation to Soil Environmental Stressors in the Genome of the Collembolan Orchesella cincta.</title>
        <authorList>
            <person name="Faddeeva-Vakhrusheva A."/>
            <person name="Derks M.F."/>
            <person name="Anvar S.Y."/>
            <person name="Agamennone V."/>
            <person name="Suring W."/>
            <person name="Smit S."/>
            <person name="van Straalen N.M."/>
            <person name="Roelofs D."/>
        </authorList>
    </citation>
    <scope>NUCLEOTIDE SEQUENCE [LARGE SCALE GENOMIC DNA]</scope>
    <source>
        <tissue evidence="10">Mixed pool</tissue>
    </source>
</reference>
<dbReference type="PANTHER" id="PTHR42707:SF2">
    <property type="entry name" value="ACD11 DEHYDROGENASE"/>
    <property type="match status" value="1"/>
</dbReference>
<dbReference type="Proteomes" id="UP000094527">
    <property type="component" value="Unassembled WGS sequence"/>
</dbReference>
<dbReference type="InterPro" id="IPR006089">
    <property type="entry name" value="Acyl-CoA_DH_CS"/>
</dbReference>
<feature type="domain" description="Adaptive response protein AidB N-terminal" evidence="8">
    <location>
        <begin position="32"/>
        <end position="159"/>
    </location>
</feature>
<comment type="similarity">
    <text evidence="2 5">Belongs to the acyl-CoA dehydrogenase family.</text>
</comment>
<organism evidence="10 11">
    <name type="scientific">Orchesella cincta</name>
    <name type="common">Springtail</name>
    <name type="synonym">Podura cincta</name>
    <dbReference type="NCBI Taxonomy" id="48709"/>
    <lineage>
        <taxon>Eukaryota</taxon>
        <taxon>Metazoa</taxon>
        <taxon>Ecdysozoa</taxon>
        <taxon>Arthropoda</taxon>
        <taxon>Hexapoda</taxon>
        <taxon>Collembola</taxon>
        <taxon>Entomobryomorpha</taxon>
        <taxon>Entomobryoidea</taxon>
        <taxon>Orchesellidae</taxon>
        <taxon>Orchesellinae</taxon>
        <taxon>Orchesella</taxon>
    </lineage>
</organism>